<name>A0A841GQC8_9BACT</name>
<gene>
    <name evidence="2" type="ORF">HNP65_001945</name>
</gene>
<feature type="transmembrane region" description="Helical" evidence="1">
    <location>
        <begin position="103"/>
        <end position="123"/>
    </location>
</feature>
<comment type="caution">
    <text evidence="2">The sequence shown here is derived from an EMBL/GenBank/DDBJ whole genome shotgun (WGS) entry which is preliminary data.</text>
</comment>
<proteinExistence type="predicted"/>
<sequence length="125" mass="14231">MRKFFIVLLISLFIIISFGEQNFLKTPSQVESLARVHANEDVNKFWPFLGGFVFGIIAPIYNYVVEPEVPAERLVKLRSIIKNVDDYLIDIYVRAYKDEIKKIKVGISFAGWGSFIALLAISISS</sequence>
<keyword evidence="3" id="KW-1185">Reference proteome</keyword>
<feature type="transmembrane region" description="Helical" evidence="1">
    <location>
        <begin position="45"/>
        <end position="64"/>
    </location>
</feature>
<keyword evidence="1" id="KW-0812">Transmembrane</keyword>
<evidence type="ECO:0000256" key="1">
    <source>
        <dbReference type="SAM" id="Phobius"/>
    </source>
</evidence>
<organism evidence="2 3">
    <name type="scientific">Thermosipho japonicus</name>
    <dbReference type="NCBI Taxonomy" id="90323"/>
    <lineage>
        <taxon>Bacteria</taxon>
        <taxon>Thermotogati</taxon>
        <taxon>Thermotogota</taxon>
        <taxon>Thermotogae</taxon>
        <taxon>Thermotogales</taxon>
        <taxon>Fervidobacteriaceae</taxon>
        <taxon>Thermosipho</taxon>
    </lineage>
</organism>
<protein>
    <submittedName>
        <fullName evidence="2">Uncharacterized protein</fullName>
    </submittedName>
</protein>
<accession>A0A841GQC8</accession>
<reference evidence="2 3" key="1">
    <citation type="submission" date="2020-08" db="EMBL/GenBank/DDBJ databases">
        <title>Genomic Encyclopedia of Type Strains, Phase IV (KMG-IV): sequencing the most valuable type-strain genomes for metagenomic binning, comparative biology and taxonomic classification.</title>
        <authorList>
            <person name="Goeker M."/>
        </authorList>
    </citation>
    <scope>NUCLEOTIDE SEQUENCE [LARGE SCALE GENOMIC DNA]</scope>
    <source>
        <strain evidence="2 3">DSM 13481</strain>
    </source>
</reference>
<dbReference type="RefSeq" id="WP_184620044.1">
    <property type="nucleotide sequence ID" value="NZ_JACHEX010000008.1"/>
</dbReference>
<keyword evidence="1" id="KW-1133">Transmembrane helix</keyword>
<dbReference type="AlphaFoldDB" id="A0A841GQC8"/>
<dbReference type="Proteomes" id="UP000555828">
    <property type="component" value="Unassembled WGS sequence"/>
</dbReference>
<evidence type="ECO:0000313" key="2">
    <source>
        <dbReference type="EMBL" id="MBB6063474.1"/>
    </source>
</evidence>
<dbReference type="EMBL" id="JACHEX010000008">
    <property type="protein sequence ID" value="MBB6063474.1"/>
    <property type="molecule type" value="Genomic_DNA"/>
</dbReference>
<keyword evidence="1" id="KW-0472">Membrane</keyword>
<evidence type="ECO:0000313" key="3">
    <source>
        <dbReference type="Proteomes" id="UP000555828"/>
    </source>
</evidence>